<dbReference type="EMBL" id="BPVZ01000025">
    <property type="protein sequence ID" value="GKV06368.1"/>
    <property type="molecule type" value="Genomic_DNA"/>
</dbReference>
<organism evidence="1 2">
    <name type="scientific">Rubroshorea leprosula</name>
    <dbReference type="NCBI Taxonomy" id="152421"/>
    <lineage>
        <taxon>Eukaryota</taxon>
        <taxon>Viridiplantae</taxon>
        <taxon>Streptophyta</taxon>
        <taxon>Embryophyta</taxon>
        <taxon>Tracheophyta</taxon>
        <taxon>Spermatophyta</taxon>
        <taxon>Magnoliopsida</taxon>
        <taxon>eudicotyledons</taxon>
        <taxon>Gunneridae</taxon>
        <taxon>Pentapetalae</taxon>
        <taxon>rosids</taxon>
        <taxon>malvids</taxon>
        <taxon>Malvales</taxon>
        <taxon>Dipterocarpaceae</taxon>
        <taxon>Rubroshorea</taxon>
    </lineage>
</organism>
<keyword evidence="2" id="KW-1185">Reference proteome</keyword>
<comment type="caution">
    <text evidence="1">The sequence shown here is derived from an EMBL/GenBank/DDBJ whole genome shotgun (WGS) entry which is preliminary data.</text>
</comment>
<proteinExistence type="predicted"/>
<evidence type="ECO:0000313" key="2">
    <source>
        <dbReference type="Proteomes" id="UP001054252"/>
    </source>
</evidence>
<name>A0AAV5J8P3_9ROSI</name>
<protein>
    <submittedName>
        <fullName evidence="1">Uncharacterized protein</fullName>
    </submittedName>
</protein>
<reference evidence="1 2" key="1">
    <citation type="journal article" date="2021" name="Commun. Biol.">
        <title>The genome of Shorea leprosula (Dipterocarpaceae) highlights the ecological relevance of drought in aseasonal tropical rainforests.</title>
        <authorList>
            <person name="Ng K.K.S."/>
            <person name="Kobayashi M.J."/>
            <person name="Fawcett J.A."/>
            <person name="Hatakeyama M."/>
            <person name="Paape T."/>
            <person name="Ng C.H."/>
            <person name="Ang C.C."/>
            <person name="Tnah L.H."/>
            <person name="Lee C.T."/>
            <person name="Nishiyama T."/>
            <person name="Sese J."/>
            <person name="O'Brien M.J."/>
            <person name="Copetti D."/>
            <person name="Mohd Noor M.I."/>
            <person name="Ong R.C."/>
            <person name="Putra M."/>
            <person name="Sireger I.Z."/>
            <person name="Indrioko S."/>
            <person name="Kosugi Y."/>
            <person name="Izuno A."/>
            <person name="Isagi Y."/>
            <person name="Lee S.L."/>
            <person name="Shimizu K.K."/>
        </authorList>
    </citation>
    <scope>NUCLEOTIDE SEQUENCE [LARGE SCALE GENOMIC DNA]</scope>
    <source>
        <strain evidence="1">214</strain>
    </source>
</reference>
<sequence length="35" mass="4217">MNVEMSSYVEIDRNSIEIRGSPDDDFTLNLWWYGY</sequence>
<accession>A0AAV5J8P3</accession>
<gene>
    <name evidence="1" type="ORF">SLEP1_g18268</name>
</gene>
<evidence type="ECO:0000313" key="1">
    <source>
        <dbReference type="EMBL" id="GKV06368.1"/>
    </source>
</evidence>
<dbReference type="AlphaFoldDB" id="A0AAV5J8P3"/>
<dbReference type="Proteomes" id="UP001054252">
    <property type="component" value="Unassembled WGS sequence"/>
</dbReference>